<protein>
    <submittedName>
        <fullName evidence="2">Uncharacterized protein</fullName>
    </submittedName>
</protein>
<comment type="caution">
    <text evidence="2">The sequence shown here is derived from an EMBL/GenBank/DDBJ whole genome shotgun (WGS) entry which is preliminary data.</text>
</comment>
<proteinExistence type="predicted"/>
<organism evidence="2 3">
    <name type="scientific">Colocasia esculenta</name>
    <name type="common">Wild taro</name>
    <name type="synonym">Arum esculentum</name>
    <dbReference type="NCBI Taxonomy" id="4460"/>
    <lineage>
        <taxon>Eukaryota</taxon>
        <taxon>Viridiplantae</taxon>
        <taxon>Streptophyta</taxon>
        <taxon>Embryophyta</taxon>
        <taxon>Tracheophyta</taxon>
        <taxon>Spermatophyta</taxon>
        <taxon>Magnoliopsida</taxon>
        <taxon>Liliopsida</taxon>
        <taxon>Araceae</taxon>
        <taxon>Aroideae</taxon>
        <taxon>Colocasieae</taxon>
        <taxon>Colocasia</taxon>
    </lineage>
</organism>
<name>A0A843XMU5_COLES</name>
<sequence>MRENGKQRVLFQIFCSCLPAEVVQIKSKGGSGGGVRSGGSDGGSMYFSLESEFTHVTQDSRDHGAPLSYSKMYQVDEKRRHIGPVDSSSYQGIESDFERLST</sequence>
<keyword evidence="3" id="KW-1185">Reference proteome</keyword>
<evidence type="ECO:0000313" key="3">
    <source>
        <dbReference type="Proteomes" id="UP000652761"/>
    </source>
</evidence>
<evidence type="ECO:0000256" key="1">
    <source>
        <dbReference type="SAM" id="MobiDB-lite"/>
    </source>
</evidence>
<reference evidence="2" key="1">
    <citation type="submission" date="2017-07" db="EMBL/GenBank/DDBJ databases">
        <title>Taro Niue Genome Assembly and Annotation.</title>
        <authorList>
            <person name="Atibalentja N."/>
            <person name="Keating K."/>
            <person name="Fields C.J."/>
        </authorList>
    </citation>
    <scope>NUCLEOTIDE SEQUENCE</scope>
    <source>
        <strain evidence="2">Niue_2</strain>
        <tissue evidence="2">Leaf</tissue>
    </source>
</reference>
<dbReference type="Proteomes" id="UP000652761">
    <property type="component" value="Unassembled WGS sequence"/>
</dbReference>
<evidence type="ECO:0000313" key="2">
    <source>
        <dbReference type="EMBL" id="MQM20345.1"/>
    </source>
</evidence>
<dbReference type="AlphaFoldDB" id="A0A843XMU5"/>
<gene>
    <name evidence="2" type="ORF">Taro_053363</name>
</gene>
<dbReference type="EMBL" id="NMUH01009733">
    <property type="protein sequence ID" value="MQM20345.1"/>
    <property type="molecule type" value="Genomic_DNA"/>
</dbReference>
<feature type="region of interest" description="Disordered" evidence="1">
    <location>
        <begin position="80"/>
        <end position="102"/>
    </location>
</feature>
<accession>A0A843XMU5</accession>